<keyword evidence="1" id="KW-0433">Leucine-rich repeat</keyword>
<keyword evidence="7" id="KW-0378">Hydrolase</keyword>
<keyword evidence="5" id="KW-1133">Transmembrane helix</keyword>
<evidence type="ECO:0000313" key="7">
    <source>
        <dbReference type="EMBL" id="KAJ8029095.1"/>
    </source>
</evidence>
<evidence type="ECO:0000256" key="5">
    <source>
        <dbReference type="SAM" id="Phobius"/>
    </source>
</evidence>
<evidence type="ECO:0000256" key="1">
    <source>
        <dbReference type="ARBA" id="ARBA00022614"/>
    </source>
</evidence>
<dbReference type="PANTHER" id="PTHR24369:SF210">
    <property type="entry name" value="CHAOPTIN-RELATED"/>
    <property type="match status" value="1"/>
</dbReference>
<dbReference type="InterPro" id="IPR001611">
    <property type="entry name" value="Leu-rich_rpt"/>
</dbReference>
<protein>
    <submittedName>
        <fullName evidence="7">Carboxypeptidase N subunit 2</fullName>
    </submittedName>
</protein>
<keyword evidence="5" id="KW-0472">Membrane</keyword>
<keyword evidence="3" id="KW-0677">Repeat</keyword>
<dbReference type="OrthoDB" id="1055097at2759"/>
<dbReference type="InterPro" id="IPR032675">
    <property type="entry name" value="LRR_dom_sf"/>
</dbReference>
<evidence type="ECO:0000256" key="6">
    <source>
        <dbReference type="SAM" id="SignalP"/>
    </source>
</evidence>
<accession>A0A9Q1BM03</accession>
<comment type="caution">
    <text evidence="7">The sequence shown here is derived from an EMBL/GenBank/DDBJ whole genome shotgun (WGS) entry which is preliminary data.</text>
</comment>
<proteinExistence type="predicted"/>
<feature type="region of interest" description="Disordered" evidence="4">
    <location>
        <begin position="573"/>
        <end position="601"/>
    </location>
</feature>
<dbReference type="SMART" id="SM00369">
    <property type="entry name" value="LRR_TYP"/>
    <property type="match status" value="7"/>
</dbReference>
<evidence type="ECO:0000256" key="2">
    <source>
        <dbReference type="ARBA" id="ARBA00022729"/>
    </source>
</evidence>
<keyword evidence="5" id="KW-0812">Transmembrane</keyword>
<dbReference type="Pfam" id="PF13855">
    <property type="entry name" value="LRR_8"/>
    <property type="match status" value="2"/>
</dbReference>
<dbReference type="SUPFAM" id="SSF52058">
    <property type="entry name" value="L domain-like"/>
    <property type="match status" value="2"/>
</dbReference>
<feature type="transmembrane region" description="Helical" evidence="5">
    <location>
        <begin position="543"/>
        <end position="565"/>
    </location>
</feature>
<dbReference type="InterPro" id="IPR050541">
    <property type="entry name" value="LRR_TM_domain-containing"/>
</dbReference>
<evidence type="ECO:0000256" key="3">
    <source>
        <dbReference type="ARBA" id="ARBA00022737"/>
    </source>
</evidence>
<organism evidence="7 8">
    <name type="scientific">Holothuria leucospilota</name>
    <name type="common">Black long sea cucumber</name>
    <name type="synonym">Mertensiothuria leucospilota</name>
    <dbReference type="NCBI Taxonomy" id="206669"/>
    <lineage>
        <taxon>Eukaryota</taxon>
        <taxon>Metazoa</taxon>
        <taxon>Echinodermata</taxon>
        <taxon>Eleutherozoa</taxon>
        <taxon>Echinozoa</taxon>
        <taxon>Holothuroidea</taxon>
        <taxon>Aspidochirotacea</taxon>
        <taxon>Aspidochirotida</taxon>
        <taxon>Holothuriidae</taxon>
        <taxon>Holothuria</taxon>
    </lineage>
</organism>
<keyword evidence="2 6" id="KW-0732">Signal</keyword>
<keyword evidence="8" id="KW-1185">Reference proteome</keyword>
<keyword evidence="7" id="KW-0121">Carboxypeptidase</keyword>
<feature type="compositionally biased region" description="Basic and acidic residues" evidence="4">
    <location>
        <begin position="585"/>
        <end position="601"/>
    </location>
</feature>
<dbReference type="InterPro" id="IPR003591">
    <property type="entry name" value="Leu-rich_rpt_typical-subtyp"/>
</dbReference>
<sequence length="645" mass="73042">MDSKDIAASVCFIIALLSTTLAGTCPPKCRCESATAKVLCRNKNILKWNNRIEKNTTVVDLRNNKFTTCPALSQYKNLQTVILSNNLLTSVNQTCFNESAVLKHLDLSYNKLTTIPNMTGGAEVRTLNLTANQILELKTIAIYGLSQLRVLILDNNGLAIFSGEELLQHDDRLEVLSLRNNNIKCFCSDLNARLFSSAISLRELYVSNNTLVERNSKWLIGASNLKVLDLRAAYCSFNYSVENADEGWEFPGHSESLFSLDLSQNRLHTFGLGAFSGCKNLKSVNLTNCSLAEFQPGQLEDIKKVNYLYIDHNSISNITPTLFFGLSELKVLSMEQNKLHSSTLSELYLGNMHDLETINFKNNNIKNLDFLDKVSFNNLSTLLLDNNQLSRIRNLNKFTSLKVVSLRNNSLNFIPNINKLTKLERVNLAQNNISVLDFDNFWLTSSSVTINLTGNKITTVKRGLLNTLSDYQTTWSVNLMDNPLRCLCSEKWFKEETQRLEYNSSLLRLYENIRFDCPGANDMFFNISYALEKTECLFIHRDVLIVLGCIILLLVCCAILAIGMTMGKRLERRQRTNTGGGRMQTDSEKKLASDFNEKRTDHSPSFMVAEKDQHLKDAISLSNLKGSMVRLDNENLKPFFREIYV</sequence>
<dbReference type="Proteomes" id="UP001152320">
    <property type="component" value="Chromosome 14"/>
</dbReference>
<dbReference type="PANTHER" id="PTHR24369">
    <property type="entry name" value="ANTIGEN BSP, PUTATIVE-RELATED"/>
    <property type="match status" value="1"/>
</dbReference>
<name>A0A9Q1BM03_HOLLE</name>
<feature type="chain" id="PRO_5040148899" evidence="6">
    <location>
        <begin position="23"/>
        <end position="645"/>
    </location>
</feature>
<dbReference type="AlphaFoldDB" id="A0A9Q1BM03"/>
<reference evidence="7" key="1">
    <citation type="submission" date="2021-10" db="EMBL/GenBank/DDBJ databases">
        <title>Tropical sea cucumber genome reveals ecological adaptation and Cuvierian tubules defense mechanism.</title>
        <authorList>
            <person name="Chen T."/>
        </authorList>
    </citation>
    <scope>NUCLEOTIDE SEQUENCE</scope>
    <source>
        <strain evidence="7">Nanhai2018</strain>
        <tissue evidence="7">Muscle</tissue>
    </source>
</reference>
<gene>
    <name evidence="7" type="ORF">HOLleu_28415</name>
</gene>
<dbReference type="PROSITE" id="PS51450">
    <property type="entry name" value="LRR"/>
    <property type="match status" value="3"/>
</dbReference>
<dbReference type="GO" id="GO:0005886">
    <property type="term" value="C:plasma membrane"/>
    <property type="evidence" value="ECO:0007669"/>
    <property type="project" value="TreeGrafter"/>
</dbReference>
<feature type="signal peptide" evidence="6">
    <location>
        <begin position="1"/>
        <end position="22"/>
    </location>
</feature>
<dbReference type="Gene3D" id="3.80.10.10">
    <property type="entry name" value="Ribonuclease Inhibitor"/>
    <property type="match status" value="3"/>
</dbReference>
<dbReference type="SMART" id="SM00365">
    <property type="entry name" value="LRR_SD22"/>
    <property type="match status" value="7"/>
</dbReference>
<evidence type="ECO:0000256" key="4">
    <source>
        <dbReference type="SAM" id="MobiDB-lite"/>
    </source>
</evidence>
<dbReference type="EMBL" id="JAIZAY010000014">
    <property type="protein sequence ID" value="KAJ8029095.1"/>
    <property type="molecule type" value="Genomic_DNA"/>
</dbReference>
<dbReference type="GO" id="GO:0004180">
    <property type="term" value="F:carboxypeptidase activity"/>
    <property type="evidence" value="ECO:0007669"/>
    <property type="project" value="UniProtKB-KW"/>
</dbReference>
<keyword evidence="7" id="KW-0645">Protease</keyword>
<evidence type="ECO:0000313" key="8">
    <source>
        <dbReference type="Proteomes" id="UP001152320"/>
    </source>
</evidence>